<evidence type="ECO:0000256" key="8">
    <source>
        <dbReference type="ARBA" id="ARBA00023027"/>
    </source>
</evidence>
<dbReference type="Gene3D" id="3.10.20.740">
    <property type="match status" value="1"/>
</dbReference>
<accession>A0A844BBE3</accession>
<feature type="domain" description="4Fe-4S His(Cys)3-ligated-type" evidence="13">
    <location>
        <begin position="90"/>
        <end position="129"/>
    </location>
</feature>
<keyword evidence="8 10" id="KW-0520">NAD</keyword>
<dbReference type="FunFam" id="3.30.200.210:FF:000002">
    <property type="entry name" value="NADH-ubiquinone oxidoreductase 75 kDa subunit"/>
    <property type="match status" value="1"/>
</dbReference>
<dbReference type="EMBL" id="WJPO01000003">
    <property type="protein sequence ID" value="MRH19979.1"/>
    <property type="molecule type" value="Genomic_DNA"/>
</dbReference>
<keyword evidence="3 10" id="KW-0004">4Fe-4S</keyword>
<keyword evidence="15" id="KW-1185">Reference proteome</keyword>
<dbReference type="GO" id="GO:0042773">
    <property type="term" value="P:ATP synthesis coupled electron transport"/>
    <property type="evidence" value="ECO:0007669"/>
    <property type="project" value="InterPro"/>
</dbReference>
<dbReference type="InterPro" id="IPR019574">
    <property type="entry name" value="NADH_UbQ_OxRdtase_Gsu_4Fe4S-bd"/>
</dbReference>
<dbReference type="InterPro" id="IPR050123">
    <property type="entry name" value="Prok_molybdopt-oxidoreductase"/>
</dbReference>
<dbReference type="SUPFAM" id="SSF53706">
    <property type="entry name" value="Formate dehydrogenase/DMSO reductase, domains 1-3"/>
    <property type="match status" value="1"/>
</dbReference>
<dbReference type="AlphaFoldDB" id="A0A844BBE3"/>
<dbReference type="GO" id="GO:0046872">
    <property type="term" value="F:metal ion binding"/>
    <property type="evidence" value="ECO:0007669"/>
    <property type="project" value="UniProtKB-UniRule"/>
</dbReference>
<dbReference type="InterPro" id="IPR054351">
    <property type="entry name" value="NADH_UbQ_OxRdtase_ferredoxin"/>
</dbReference>
<evidence type="ECO:0000259" key="13">
    <source>
        <dbReference type="PROSITE" id="PS51839"/>
    </source>
</evidence>
<dbReference type="InterPro" id="IPR006656">
    <property type="entry name" value="Mopterin_OxRdtase"/>
</dbReference>
<feature type="domain" description="2Fe-2S ferredoxin-type" evidence="11">
    <location>
        <begin position="5"/>
        <end position="90"/>
    </location>
</feature>
<dbReference type="GO" id="GO:0051539">
    <property type="term" value="F:4 iron, 4 sulfur cluster binding"/>
    <property type="evidence" value="ECO:0007669"/>
    <property type="project" value="UniProtKB-KW"/>
</dbReference>
<dbReference type="Pfam" id="PF00384">
    <property type="entry name" value="Molybdopterin"/>
    <property type="match status" value="1"/>
</dbReference>
<feature type="domain" description="4Fe-4S Mo/W bis-MGD-type" evidence="12">
    <location>
        <begin position="227"/>
        <end position="283"/>
    </location>
</feature>
<keyword evidence="14" id="KW-0560">Oxidoreductase</keyword>
<dbReference type="GO" id="GO:0016020">
    <property type="term" value="C:membrane"/>
    <property type="evidence" value="ECO:0007669"/>
    <property type="project" value="InterPro"/>
</dbReference>
<dbReference type="PROSITE" id="PS51839">
    <property type="entry name" value="4FE4S_HC3"/>
    <property type="match status" value="1"/>
</dbReference>
<comment type="caution">
    <text evidence="14">The sequence shown here is derived from an EMBL/GenBank/DDBJ whole genome shotgun (WGS) entry which is preliminary data.</text>
</comment>
<dbReference type="InterPro" id="IPR036010">
    <property type="entry name" value="2Fe-2S_ferredoxin-like_sf"/>
</dbReference>
<evidence type="ECO:0000256" key="5">
    <source>
        <dbReference type="ARBA" id="ARBA00022967"/>
    </source>
</evidence>
<dbReference type="InterPro" id="IPR000283">
    <property type="entry name" value="NADH_UbQ_OxRdtase_75kDa_su_CS"/>
</dbReference>
<dbReference type="InterPro" id="IPR010228">
    <property type="entry name" value="NADH_UbQ_OxRdtase_Gsu"/>
</dbReference>
<dbReference type="PANTHER" id="PTHR43105:SF13">
    <property type="entry name" value="NADH-UBIQUINONE OXIDOREDUCTASE 75 KDA SUBUNIT, MITOCHONDRIAL"/>
    <property type="match status" value="1"/>
</dbReference>
<dbReference type="EC" id="7.1.1.-" evidence="10"/>
<dbReference type="PROSITE" id="PS51669">
    <property type="entry name" value="4FE4S_MOW_BIS_MGD"/>
    <property type="match status" value="1"/>
</dbReference>
<dbReference type="PROSITE" id="PS00642">
    <property type="entry name" value="COMPLEX1_75K_2"/>
    <property type="match status" value="1"/>
</dbReference>
<dbReference type="PANTHER" id="PTHR43105">
    <property type="entry name" value="RESPIRATORY NITRATE REDUCTASE"/>
    <property type="match status" value="1"/>
</dbReference>
<dbReference type="GO" id="GO:0048038">
    <property type="term" value="F:quinone binding"/>
    <property type="evidence" value="ECO:0007669"/>
    <property type="project" value="UniProtKB-UniRule"/>
</dbReference>
<evidence type="ECO:0000256" key="9">
    <source>
        <dbReference type="ARBA" id="ARBA00047712"/>
    </source>
</evidence>
<dbReference type="CDD" id="cd00207">
    <property type="entry name" value="fer2"/>
    <property type="match status" value="1"/>
</dbReference>
<dbReference type="SUPFAM" id="SSF54292">
    <property type="entry name" value="2Fe-2S ferredoxin-like"/>
    <property type="match status" value="1"/>
</dbReference>
<dbReference type="GO" id="GO:0008137">
    <property type="term" value="F:NADH dehydrogenase (ubiquinone) activity"/>
    <property type="evidence" value="ECO:0007669"/>
    <property type="project" value="UniProtKB-UniRule"/>
</dbReference>
<keyword evidence="10" id="KW-0001">2Fe-2S</keyword>
<evidence type="ECO:0000256" key="7">
    <source>
        <dbReference type="ARBA" id="ARBA00023014"/>
    </source>
</evidence>
<keyword evidence="6 10" id="KW-0408">Iron</keyword>
<dbReference type="PROSITE" id="PS00641">
    <property type="entry name" value="COMPLEX1_75K_1"/>
    <property type="match status" value="1"/>
</dbReference>
<dbReference type="Pfam" id="PF22151">
    <property type="entry name" value="Fer4_NDSU1"/>
    <property type="match status" value="1"/>
</dbReference>
<name>A0A844BBE3_9RHOB</name>
<reference evidence="14 15" key="1">
    <citation type="submission" date="2019-11" db="EMBL/GenBank/DDBJ databases">
        <title>Draft Whole-Genome sequence of the marine photosynthetic bacterium Rhodovulum strictum DSM 11289.</title>
        <authorList>
            <person name="Kyndt J.A."/>
            <person name="Meyer T.E."/>
        </authorList>
    </citation>
    <scope>NUCLEOTIDE SEQUENCE [LARGE SCALE GENOMIC DNA]</scope>
    <source>
        <strain evidence="14 15">DSM 11289</strain>
    </source>
</reference>
<keyword evidence="7 10" id="KW-0411">Iron-sulfur</keyword>
<evidence type="ECO:0000313" key="14">
    <source>
        <dbReference type="EMBL" id="MRH19979.1"/>
    </source>
</evidence>
<proteinExistence type="inferred from homology"/>
<dbReference type="GO" id="GO:0051537">
    <property type="term" value="F:2 iron, 2 sulfur cluster binding"/>
    <property type="evidence" value="ECO:0007669"/>
    <property type="project" value="UniProtKB-UniRule"/>
</dbReference>
<dbReference type="InterPro" id="IPR001041">
    <property type="entry name" value="2Fe-2S_ferredoxin-type"/>
</dbReference>
<organism evidence="14 15">
    <name type="scientific">Rhodovulum strictum</name>
    <dbReference type="NCBI Taxonomy" id="58314"/>
    <lineage>
        <taxon>Bacteria</taxon>
        <taxon>Pseudomonadati</taxon>
        <taxon>Pseudomonadota</taxon>
        <taxon>Alphaproteobacteria</taxon>
        <taxon>Rhodobacterales</taxon>
        <taxon>Paracoccaceae</taxon>
        <taxon>Rhodovulum</taxon>
    </lineage>
</organism>
<dbReference type="InterPro" id="IPR015405">
    <property type="entry name" value="NDUFS1-like_C"/>
</dbReference>
<keyword evidence="10" id="KW-0874">Quinone</keyword>
<dbReference type="FunFam" id="3.10.20.740:FF:000001">
    <property type="entry name" value="NADH-quinone oxidoreductase subunit G"/>
    <property type="match status" value="1"/>
</dbReference>
<dbReference type="GO" id="GO:0016651">
    <property type="term" value="F:oxidoreductase activity, acting on NAD(P)H"/>
    <property type="evidence" value="ECO:0007669"/>
    <property type="project" value="InterPro"/>
</dbReference>
<evidence type="ECO:0000256" key="3">
    <source>
        <dbReference type="ARBA" id="ARBA00022485"/>
    </source>
</evidence>
<protein>
    <recommendedName>
        <fullName evidence="10">NADH-quinone oxidoreductase</fullName>
        <ecNumber evidence="10">7.1.1.-</ecNumber>
    </recommendedName>
</protein>
<evidence type="ECO:0000256" key="10">
    <source>
        <dbReference type="RuleBase" id="RU003525"/>
    </source>
</evidence>
<evidence type="ECO:0000313" key="15">
    <source>
        <dbReference type="Proteomes" id="UP000466730"/>
    </source>
</evidence>
<sequence>MAELRKIIIDEHEIEVDPAMTVLQACELAGIEVPRFCYHERLSIAGNCRMCLVEIVGGPPKPAASCAMQVRDLRPGPEGQPPVVRTKSPMVKKAREGVMEFLLINHPLDCPICDQGGECDLQDQAMAYGVDFSRYREPKRATEDLDLGPLVATCMTRCISCTRCVRFTTEIAGITQMGQTGRGEDAEITSYLGQTLDSELQGNIIDLCPVGALTSKPYAFTARPWELTKTETIDVMDALGSNIRVDTKGREVMRILPRNHDGVNEEWISDKTRFVWDGLRRQRLDRPHIRENGKLRPATWPEALAAAATAIRGARKLAGLVGDLVPVEAAFALKELVEEQGGHVECRVDGARLPAGNRSAYVGNAAIEDIDRARNIYLIGTNPRAEAPVLNARIRKAWLHGATVRRVGPGADLTYDVADLGSDRAALARLVEHAGPQEDALVIVGQGALREADGAAVLAAAMLLAERTGGGMLVLHTAAARVGAMDLGCVSALGLAGLMEGADVVLNLGADEIDIAPGPFVIYQGSHGDRGAHRADVILPGAAWTEEPGLFVNTEGRAQLALRAGFPPGDARENWAILRALSGELGAALPYDTLAALRKRLVGRFPHLGLIDELPENLWDPLPAAPLGSGAFLPAVGDFYLTNPIARASALMAELSANARARRAAPLAAE</sequence>
<dbReference type="Pfam" id="PF09326">
    <property type="entry name" value="NADH_dhqG_C"/>
    <property type="match status" value="1"/>
</dbReference>
<evidence type="ECO:0000256" key="6">
    <source>
        <dbReference type="ARBA" id="ARBA00023004"/>
    </source>
</evidence>
<dbReference type="SUPFAM" id="SSF54862">
    <property type="entry name" value="4Fe-4S ferredoxins"/>
    <property type="match status" value="1"/>
</dbReference>
<evidence type="ECO:0000259" key="12">
    <source>
        <dbReference type="PROSITE" id="PS51669"/>
    </source>
</evidence>
<keyword evidence="5 10" id="KW-1278">Translocase</keyword>
<dbReference type="Gene3D" id="3.30.70.20">
    <property type="match status" value="1"/>
</dbReference>
<dbReference type="NCBIfam" id="TIGR01973">
    <property type="entry name" value="NuoG"/>
    <property type="match status" value="1"/>
</dbReference>
<dbReference type="Pfam" id="PF10588">
    <property type="entry name" value="NADH-G_4Fe-4S_3"/>
    <property type="match status" value="1"/>
</dbReference>
<comment type="catalytic activity">
    <reaction evidence="9 10">
        <text>a quinone + NADH + 5 H(+)(in) = a quinol + NAD(+) + 4 H(+)(out)</text>
        <dbReference type="Rhea" id="RHEA:57888"/>
        <dbReference type="ChEBI" id="CHEBI:15378"/>
        <dbReference type="ChEBI" id="CHEBI:24646"/>
        <dbReference type="ChEBI" id="CHEBI:57540"/>
        <dbReference type="ChEBI" id="CHEBI:57945"/>
        <dbReference type="ChEBI" id="CHEBI:132124"/>
    </reaction>
</comment>
<dbReference type="Proteomes" id="UP000466730">
    <property type="component" value="Unassembled WGS sequence"/>
</dbReference>
<evidence type="ECO:0000256" key="4">
    <source>
        <dbReference type="ARBA" id="ARBA00022723"/>
    </source>
</evidence>
<comment type="similarity">
    <text evidence="2 10">Belongs to the complex I 75 kDa subunit family.</text>
</comment>
<keyword evidence="4 10" id="KW-0479">Metal-binding</keyword>
<dbReference type="Gene3D" id="3.40.50.740">
    <property type="match status" value="1"/>
</dbReference>
<comment type="cofactor">
    <cofactor evidence="10">
        <name>[2Fe-2S] cluster</name>
        <dbReference type="ChEBI" id="CHEBI:190135"/>
    </cofactor>
    <text evidence="10">Binds 1 [2Fe-2S] cluster per subunit.</text>
</comment>
<dbReference type="OrthoDB" id="9816402at2"/>
<evidence type="ECO:0000256" key="2">
    <source>
        <dbReference type="ARBA" id="ARBA00005404"/>
    </source>
</evidence>
<dbReference type="SMART" id="SM00929">
    <property type="entry name" value="NADH-G_4Fe-4S_3"/>
    <property type="match status" value="1"/>
</dbReference>
<gene>
    <name evidence="14" type="ORF">GH815_03145</name>
</gene>
<dbReference type="Gene3D" id="3.30.200.210">
    <property type="match status" value="1"/>
</dbReference>
<dbReference type="FunFam" id="3.30.70.20:FF:000002">
    <property type="entry name" value="NADH-ubiquinone oxidoreductase 75 kDa subunit"/>
    <property type="match status" value="1"/>
</dbReference>
<dbReference type="Pfam" id="PF22117">
    <property type="entry name" value="Fer4_Nqo3"/>
    <property type="match status" value="1"/>
</dbReference>
<evidence type="ECO:0000259" key="11">
    <source>
        <dbReference type="PROSITE" id="PS51085"/>
    </source>
</evidence>
<dbReference type="InterPro" id="IPR006963">
    <property type="entry name" value="Mopterin_OxRdtase_4Fe-4S_dom"/>
</dbReference>
<comment type="function">
    <text evidence="10">NDH-1 shuttles electrons from NADH, via FMN and iron-sulfur (Fe-S) centers, to quinones in the respiratory chain. Couples the redox reaction to proton translocation (for every two electrons transferred, four hydrogen ions are translocated across the cytoplasmic membrane), and thus conserves the redox energy in a proton gradient.</text>
</comment>
<dbReference type="RefSeq" id="WP_153747300.1">
    <property type="nucleotide sequence ID" value="NZ_BAAADI010000006.1"/>
</dbReference>
<dbReference type="PROSITE" id="PS51085">
    <property type="entry name" value="2FE2S_FER_2"/>
    <property type="match status" value="1"/>
</dbReference>
<dbReference type="Pfam" id="PF13510">
    <property type="entry name" value="Fer2_4"/>
    <property type="match status" value="1"/>
</dbReference>
<comment type="cofactor">
    <cofactor evidence="1 10">
        <name>[4Fe-4S] cluster</name>
        <dbReference type="ChEBI" id="CHEBI:49883"/>
    </cofactor>
</comment>
<evidence type="ECO:0000256" key="1">
    <source>
        <dbReference type="ARBA" id="ARBA00001966"/>
    </source>
</evidence>
<dbReference type="PROSITE" id="PS00643">
    <property type="entry name" value="COMPLEX1_75K_3"/>
    <property type="match status" value="1"/>
</dbReference>